<accession>A0A5B8MW21</accession>
<organism evidence="7 8">
    <name type="scientific">Chloropicon primus</name>
    <dbReference type="NCBI Taxonomy" id="1764295"/>
    <lineage>
        <taxon>Eukaryota</taxon>
        <taxon>Viridiplantae</taxon>
        <taxon>Chlorophyta</taxon>
        <taxon>Chloropicophyceae</taxon>
        <taxon>Chloropicales</taxon>
        <taxon>Chloropicaceae</taxon>
        <taxon>Chloropicon</taxon>
    </lineage>
</organism>
<dbReference type="InterPro" id="IPR015943">
    <property type="entry name" value="WD40/YVTN_repeat-like_dom_sf"/>
</dbReference>
<dbReference type="InterPro" id="IPR046852">
    <property type="entry name" value="Neurobeachin_a-sol"/>
</dbReference>
<reference evidence="7 8" key="1">
    <citation type="submission" date="2018-07" db="EMBL/GenBank/DDBJ databases">
        <title>The complete nuclear genome of the prasinophyte Chloropicon primus (CCMP1205).</title>
        <authorList>
            <person name="Pombert J.-F."/>
            <person name="Otis C."/>
            <person name="Turmel M."/>
            <person name="Lemieux C."/>
        </authorList>
    </citation>
    <scope>NUCLEOTIDE SEQUENCE [LARGE SCALE GENOMIC DNA]</scope>
    <source>
        <strain evidence="7 8">CCMP1205</strain>
    </source>
</reference>
<dbReference type="InterPro" id="IPR000409">
    <property type="entry name" value="BEACH_dom"/>
</dbReference>
<feature type="repeat" description="WD" evidence="3">
    <location>
        <begin position="2696"/>
        <end position="2737"/>
    </location>
</feature>
<feature type="region of interest" description="Disordered" evidence="4">
    <location>
        <begin position="1836"/>
        <end position="1858"/>
    </location>
</feature>
<feature type="region of interest" description="Disordered" evidence="4">
    <location>
        <begin position="2128"/>
        <end position="2150"/>
    </location>
</feature>
<evidence type="ECO:0000256" key="1">
    <source>
        <dbReference type="ARBA" id="ARBA00022574"/>
    </source>
</evidence>
<feature type="domain" description="BEACH" evidence="5">
    <location>
        <begin position="2274"/>
        <end position="2566"/>
    </location>
</feature>
<dbReference type="SMART" id="SM01026">
    <property type="entry name" value="Beach"/>
    <property type="match status" value="1"/>
</dbReference>
<dbReference type="STRING" id="1764295.A0A5B8MW21"/>
<evidence type="ECO:0000259" key="5">
    <source>
        <dbReference type="PROSITE" id="PS50197"/>
    </source>
</evidence>
<dbReference type="InterPro" id="IPR016024">
    <property type="entry name" value="ARM-type_fold"/>
</dbReference>
<dbReference type="PANTHER" id="PTHR13743">
    <property type="entry name" value="BEIGE/BEACH-RELATED"/>
    <property type="match status" value="1"/>
</dbReference>
<dbReference type="InterPro" id="IPR023362">
    <property type="entry name" value="PH-BEACH_dom"/>
</dbReference>
<dbReference type="Pfam" id="PF16057">
    <property type="entry name" value="DUF4800"/>
    <property type="match status" value="1"/>
</dbReference>
<dbReference type="SUPFAM" id="SSF50978">
    <property type="entry name" value="WD40 repeat-like"/>
    <property type="match status" value="1"/>
</dbReference>
<dbReference type="OrthoDB" id="26681at2759"/>
<dbReference type="InterPro" id="IPR013320">
    <property type="entry name" value="ConA-like_dom_sf"/>
</dbReference>
<dbReference type="FunFam" id="1.10.1540.10:FF:000001">
    <property type="entry name" value="neurobeachin isoform X1"/>
    <property type="match status" value="1"/>
</dbReference>
<feature type="compositionally biased region" description="Polar residues" evidence="4">
    <location>
        <begin position="1846"/>
        <end position="1858"/>
    </location>
</feature>
<evidence type="ECO:0000256" key="3">
    <source>
        <dbReference type="PROSITE-ProRule" id="PRU00221"/>
    </source>
</evidence>
<dbReference type="InterPro" id="IPR011993">
    <property type="entry name" value="PH-like_dom_sf"/>
</dbReference>
<feature type="region of interest" description="Disordered" evidence="4">
    <location>
        <begin position="16"/>
        <end position="39"/>
    </location>
</feature>
<keyword evidence="8" id="KW-1185">Reference proteome</keyword>
<dbReference type="Gene3D" id="2.60.120.200">
    <property type="match status" value="1"/>
</dbReference>
<proteinExistence type="predicted"/>
<dbReference type="InterPro" id="IPR050865">
    <property type="entry name" value="BEACH_Domain"/>
</dbReference>
<dbReference type="InterPro" id="IPR031570">
    <property type="entry name" value="NBEA/BDCP_DUF4704"/>
</dbReference>
<evidence type="ECO:0000256" key="4">
    <source>
        <dbReference type="SAM" id="MobiDB-lite"/>
    </source>
</evidence>
<dbReference type="InterPro" id="IPR001680">
    <property type="entry name" value="WD40_rpt"/>
</dbReference>
<dbReference type="PROSITE" id="PS50294">
    <property type="entry name" value="WD_REPEATS_REGION"/>
    <property type="match status" value="1"/>
</dbReference>
<protein>
    <submittedName>
        <fullName evidence="7">BEACH domain-containing protein</fullName>
    </submittedName>
</protein>
<dbReference type="Pfam" id="PF20425">
    <property type="entry name" value="Neurobeachin"/>
    <property type="match status" value="1"/>
</dbReference>
<dbReference type="CDD" id="cd06071">
    <property type="entry name" value="Beach"/>
    <property type="match status" value="1"/>
</dbReference>
<dbReference type="InterPro" id="IPR036322">
    <property type="entry name" value="WD40_repeat_dom_sf"/>
</dbReference>
<dbReference type="PROSITE" id="PS50082">
    <property type="entry name" value="WD_REPEATS_2"/>
    <property type="match status" value="1"/>
</dbReference>
<dbReference type="Gene3D" id="2.30.29.30">
    <property type="entry name" value="Pleckstrin-homology domain (PH domain)/Phosphotyrosine-binding domain (PTB)"/>
    <property type="match status" value="1"/>
</dbReference>
<dbReference type="Pfam" id="PF20426">
    <property type="entry name" value="NBCH_WD40"/>
    <property type="match status" value="1"/>
</dbReference>
<dbReference type="InterPro" id="IPR046851">
    <property type="entry name" value="NBCH_WD40"/>
</dbReference>
<dbReference type="SMART" id="SM00320">
    <property type="entry name" value="WD40"/>
    <property type="match status" value="4"/>
</dbReference>
<dbReference type="Gene3D" id="1.10.1540.10">
    <property type="entry name" value="BEACH domain"/>
    <property type="match status" value="1"/>
</dbReference>
<dbReference type="PANTHER" id="PTHR13743:SF112">
    <property type="entry name" value="BEACH DOMAIN-CONTAINING PROTEIN"/>
    <property type="match status" value="1"/>
</dbReference>
<name>A0A5B8MW21_9CHLO</name>
<dbReference type="Pfam" id="PF02138">
    <property type="entry name" value="Beach"/>
    <property type="match status" value="1"/>
</dbReference>
<dbReference type="SUPFAM" id="SSF81837">
    <property type="entry name" value="BEACH domain"/>
    <property type="match status" value="1"/>
</dbReference>
<evidence type="ECO:0000313" key="8">
    <source>
        <dbReference type="Proteomes" id="UP000316726"/>
    </source>
</evidence>
<sequence>MNALRSFANQVINTVAQNERGGRSRSAQEGDRTGEAGTSGRLIDRLPEILFDESCSSELKLQQIWNKFQTAKRESKPDEAKILLQVLLRDVTTRLEDWRPNGEEAWLERHLRGEAGCRPEKGCRYGHPKHLTASLCSELVTLSQSVYYVLERELLSQADLQASGGLGLLHALACLMRSQYNQAAFLDAGGLQNTSKIVRNAINQLHVCTTASSSGPQGARDESQSTKMSYLYTLLSRCMAVISPFLKSTNVVCKEFKRSSGEGGSVHPLIACNVCSSQLVADYIELLQIIKSSGTASVEQGLAVLRLQASVLEIIKVAYEVNGDTDLLDFGIIESITSLLGETKYNDCMELSCSLSFFDVQSEALKVMATASQRHAVIVQHFLQSDGVHKLKQWMLQVLQAIPSSTGDGGREIVESAFSSLETQVGLCKDNERYIEALLTGVFGLLKDESELLWSYQRGLGGNGNASGGAKLASDTLGFKKHLLKWVAMLLLNSKYAITLLRRHKCWDILLGKNFFMLRTEYRRVNNQEENEMLGAVMKDALECQVLVTTLVYKTITSPWNTLPEIEMKMLLRESHLLALQPGSCVQLLNVLRKYVNSFKVARTAAILDKSDCSSGMARIIQKQAGAAEEEWEVLPSDEEFLIGVFDGPAEGSSVRARTRSHVLGILKDVFKCHILVEEYFIKQWNAVGALFSLIWESDLQDCALDMVKDLLKMSPSNTDAEIAKSVLFTRYVEALPRAQMEIHASGLKLVFMLLEGIQETITADLSHQHLFNECETILHVFNLLNENFSEDEGPELCRSVLKTLGYLISGNRQGRKHLERTVGWDTLQELVFHCVTTPIPYSVFLELFNIATDQIISRTEGKGVVHFVSVKLVPAMLNILRRCTIDNAKIGMRLINSVLKQSIANCSACDYHGVTAQLFQWFRECSAEERDLQDCIVNLIQTIGKVSLSAKDLRTVLRTCYGCESGILDDRKLLQTVSILRKVVSQDGPTDFLDFDGVQSGLRWKGKSSWGGSKAYSFSVWLRFDTCNLQQTQGKVLYSLQGKTGKTDQHSVVVVLESRRILIHTLESKLHSVSLDIDVPVGTWFQLGIVHDNSSTFGSSNVSLYLNGVKENVQKLKYPKNFDVLTGISIGCLPDEENQHNVYKWLSRLKGQVSSVFLFQDALYEKHMMQIYRIGPNVAFTRLIRGFNTGDMLFLALKEKAKANGVLYNVVQPGAPIAVSVLDGTHFCYTRVMKDMIQCIGGIGVVLTLFGHLYHNYASQAKASETLSSTMMQVFQLLQTLMGASHLYMNDMLHMKGFPILGFLIRKVDAQVIQPDMVEAIEEMLVWMLDAEDKVPFKQAFQHVLLDLSWWSGVSDAVQKPYIELLLRTIRTEYRLVRGVVQISLFLDVLRSQKKKCCMEVDEQGNSVCSDRLVRGYLEAVVILMEKKFDENDLVALICFCNDNVHDDVTYLLLRRLNLCLKGERREQKRFSELLGRMGGSGLFAPMIESSNKLVCVEALELLLIGSEDVLRGEELVIFEVLLEGFGAKLASSALGNSLLLKLVSLLKTGKHSELYVVSVLFQILPKVEVAQRKVVLSYCVKLLSRARNNVEAFVTKSAWQKPLVGQIEGNLSAIPGECRVSLSKTGNTDVTNEVAICWNILISLIFYCVRYKDNGHATIEETMYYFLWGQNYRKEDSSVLFPQLISDTLKMVLLSDQTTRSASDSWTTVEALDCEACINNVVGILPLCQDILLGVFLEGKPSTGNGKEGVESEYDVIECIRSISMGKEASDADLCREMGFGSHVLDGRGEPESSPVHEALASEFCEVCVSIIYKLLFGTSAHCFLKYVSMETDKEGGGPGSPSARVTQSPSRAGESLSQDNVRLVFQVTMSLFTMMLNAVTEESKAKVIAKDICSIVEYCILSSHDLSDALSAYIKAVEFLKENKDARGWHKDLCQSMFRSLSYAKDKRALETEVSKLLSRETVSRAQAQQERMLRITSVEKRLQEDAAKDSAFRFQHAERGKLCSGSYSEQDASRRVNEGMNLLESCQEVETHWKHMQRKLRSEKGIWASGREQNLKWKLDSTEDYLRRRMKVKRLYTVREYTTSSSLGEKESDVVSDGQLIKNLSIKMEMDEDLHLQGEFPSEGLQESQDFQEADDGSQVSPESRLQRSESIAFDDAVFSTECKLVTVKRIVPGKIHISERKVYFSGKVQEHSNLFGQGMPDPSSGKSKRACINVDDIREIHFMRYMLEYSACEIFLQHKGVFLAFSSREEMKRTVKRITVLAPSILVVSRRKRVALAELYSSQWRKGEISNFSYLMKLNTLAGRTFNDLSQYPVFPWVLSDYESGELDLDDPGVYRDLTKPVGALSEKRKELVMERYSLSIQTDDPARAFHYGSHYSTAGIVLYYLIRMEPFTFLHSVLQGGKLDHADRLFNSVSATWSMCNHHSADVKELIPEFFCLPEMFENMNSIDFGICQDGVKHPEVALPPWAKGSPVEFVRIHKKALESDYVSSNLHSWIDLIFGYKQRGKAAVEAVNVFHYLSYEGSVDISTIEDERERKVVMDHVLHFGQTPSQLFRKKQSAKSAKGGQGMWAKQDSRMALSRMRVSPPRAIRYCTMVNSKFMVIDDDAVVHYYRWVTPKDTSFTFTASASSTFSLEHEKTTESLKKQYGSTMSSGANHFAVLGRSGVLLSIGHWDNSIRCYNLDDFKCIQSVSCHKDAITCVAVGFDEKVVVTGSRDTTVIVWKIQRKAKSVQPALEDNPLHILYGHQDEVSSIALSVPLDLVISASIGGDILFHTLQTGEYVRQLQLPSGHVPSKMALNPNGVLLIYCQADLKLYTMTMNGKVLASADIGERVTALAFTRTQEGDHVVLGGEKGTVSVRDLYLRQVRKFDATVGVTDVTVTPEDCVLVTNRNGEIISITTE</sequence>
<dbReference type="PROSITE" id="PS50197">
    <property type="entry name" value="BEACH"/>
    <property type="match status" value="1"/>
</dbReference>
<dbReference type="Pfam" id="PF15787">
    <property type="entry name" value="DUF4704"/>
    <property type="match status" value="1"/>
</dbReference>
<keyword evidence="2" id="KW-0677">Repeat</keyword>
<dbReference type="Gene3D" id="2.130.10.10">
    <property type="entry name" value="YVTN repeat-like/Quinoprotein amine dehydrogenase"/>
    <property type="match status" value="1"/>
</dbReference>
<dbReference type="SUPFAM" id="SSF48371">
    <property type="entry name" value="ARM repeat"/>
    <property type="match status" value="1"/>
</dbReference>
<dbReference type="InterPro" id="IPR036372">
    <property type="entry name" value="BEACH_dom_sf"/>
</dbReference>
<keyword evidence="1 3" id="KW-0853">WD repeat</keyword>
<dbReference type="Pfam" id="PF14844">
    <property type="entry name" value="PH_BEACH"/>
    <property type="match status" value="1"/>
</dbReference>
<dbReference type="SUPFAM" id="SSF49899">
    <property type="entry name" value="Concanavalin A-like lectins/glucanases"/>
    <property type="match status" value="1"/>
</dbReference>
<feature type="compositionally biased region" description="Basic and acidic residues" evidence="4">
    <location>
        <begin position="20"/>
        <end position="34"/>
    </location>
</feature>
<evidence type="ECO:0000256" key="2">
    <source>
        <dbReference type="ARBA" id="ARBA00022737"/>
    </source>
</evidence>
<dbReference type="SUPFAM" id="SSF50729">
    <property type="entry name" value="PH domain-like"/>
    <property type="match status" value="1"/>
</dbReference>
<dbReference type="PROSITE" id="PS51783">
    <property type="entry name" value="PH_BEACH"/>
    <property type="match status" value="1"/>
</dbReference>
<feature type="domain" description="BEACH-type PH" evidence="6">
    <location>
        <begin position="2156"/>
        <end position="2264"/>
    </location>
</feature>
<dbReference type="EMBL" id="CP031044">
    <property type="protein sequence ID" value="QDZ23815.1"/>
    <property type="molecule type" value="Genomic_DNA"/>
</dbReference>
<evidence type="ECO:0000259" key="6">
    <source>
        <dbReference type="PROSITE" id="PS51783"/>
    </source>
</evidence>
<gene>
    <name evidence="7" type="ORF">A3770_11p63330</name>
</gene>
<evidence type="ECO:0000313" key="7">
    <source>
        <dbReference type="EMBL" id="QDZ23815.1"/>
    </source>
</evidence>
<dbReference type="Proteomes" id="UP000316726">
    <property type="component" value="Chromosome 11"/>
</dbReference>